<keyword evidence="2" id="KW-0472">Membrane</keyword>
<dbReference type="EMBL" id="CYXO01000024">
    <property type="protein sequence ID" value="CUN24537.1"/>
    <property type="molecule type" value="Genomic_DNA"/>
</dbReference>
<sequence length="124" mass="13448">MKKFLTGEKNRTKKNTTEKMTTPMPMGRKQKKWMSLYMALVLTVTVGATTAFAAGDPLSVINNLSTFIFSLIRAIGLILLGFGVVQVGLSLKSHDPSQRANGFLTLAGGVIITFAKEILDLIMA</sequence>
<evidence type="ECO:0000313" key="4">
    <source>
        <dbReference type="Proteomes" id="UP000095597"/>
    </source>
</evidence>
<protein>
    <recommendedName>
        <fullName evidence="5">Glutamyl-tRNA amidotransferase</fullName>
    </recommendedName>
</protein>
<dbReference type="AlphaFoldDB" id="A0A173VEB8"/>
<accession>A0A173VEB8</accession>
<feature type="transmembrane region" description="Helical" evidence="2">
    <location>
        <begin position="69"/>
        <end position="91"/>
    </location>
</feature>
<proteinExistence type="predicted"/>
<name>A0A173VEB8_9FIRM</name>
<evidence type="ECO:0008006" key="5">
    <source>
        <dbReference type="Google" id="ProtNLM"/>
    </source>
</evidence>
<feature type="compositionally biased region" description="Basic and acidic residues" evidence="1">
    <location>
        <begin position="1"/>
        <end position="10"/>
    </location>
</feature>
<dbReference type="Proteomes" id="UP000095597">
    <property type="component" value="Unassembled WGS sequence"/>
</dbReference>
<reference evidence="3 4" key="1">
    <citation type="submission" date="2015-09" db="EMBL/GenBank/DDBJ databases">
        <authorList>
            <consortium name="Pathogen Informatics"/>
        </authorList>
    </citation>
    <scope>NUCLEOTIDE SEQUENCE [LARGE SCALE GENOMIC DNA]</scope>
    <source>
        <strain evidence="3 4">2789STDY5834961</strain>
    </source>
</reference>
<keyword evidence="2" id="KW-0812">Transmembrane</keyword>
<gene>
    <name evidence="3" type="ORF">ERS852573_02810</name>
</gene>
<evidence type="ECO:0000256" key="1">
    <source>
        <dbReference type="SAM" id="MobiDB-lite"/>
    </source>
</evidence>
<evidence type="ECO:0000256" key="2">
    <source>
        <dbReference type="SAM" id="Phobius"/>
    </source>
</evidence>
<organism evidence="3 4">
    <name type="scientific">Dorea longicatena</name>
    <dbReference type="NCBI Taxonomy" id="88431"/>
    <lineage>
        <taxon>Bacteria</taxon>
        <taxon>Bacillati</taxon>
        <taxon>Bacillota</taxon>
        <taxon>Clostridia</taxon>
        <taxon>Lachnospirales</taxon>
        <taxon>Lachnospiraceae</taxon>
        <taxon>Dorea</taxon>
    </lineage>
</organism>
<feature type="region of interest" description="Disordered" evidence="1">
    <location>
        <begin position="1"/>
        <end position="25"/>
    </location>
</feature>
<feature type="transmembrane region" description="Helical" evidence="2">
    <location>
        <begin position="103"/>
        <end position="123"/>
    </location>
</feature>
<keyword evidence="2" id="KW-1133">Transmembrane helix</keyword>
<evidence type="ECO:0000313" key="3">
    <source>
        <dbReference type="EMBL" id="CUN24537.1"/>
    </source>
</evidence>